<keyword evidence="2 6" id="KW-0378">Hydrolase</keyword>
<dbReference type="InterPro" id="IPR051214">
    <property type="entry name" value="GH32_Enzymes"/>
</dbReference>
<dbReference type="eggNOG" id="COG1621">
    <property type="taxonomic scope" value="Bacteria"/>
</dbReference>
<keyword evidence="3" id="KW-0326">Glycosidase</keyword>
<sequence>MSWGGTVRPSRYFPGVDVASFGDAMGARHAAPFANQQPLGKTRTMLTLEDKWVWDSWIADDGKRYHLFFLEAPRSLGDATQRHTAARIAHASSTDLLTWDYHGEVFAPSDMGFDDLAIWTGSVVHDGTQWRLFYSALSRRGHHTYDQRIGMALSDDLGRWRRGSNQPVAAVDPRWYKTLASHPGPTTGPDPEKSSETWRDPFVLRDRDGNGWHLLITARALDGAPQDDGVVGHAWSADLDEWEVRPPLSRPGAGFGQLEVIRSVLVDGRPVLTFSCHEAEVTPERRATAEGCSTWSVPADSLTGPFDVSRARPFTADPLLYAAPVVTLRDGTSAILGFHLDTSDEGPGLEISDPIPVTLDPEGYLVAR</sequence>
<dbReference type="PANTHER" id="PTHR43101:SF1">
    <property type="entry name" value="BETA-FRUCTOSIDASE"/>
    <property type="match status" value="1"/>
</dbReference>
<evidence type="ECO:0000313" key="6">
    <source>
        <dbReference type="EMBL" id="ADU47494.1"/>
    </source>
</evidence>
<accession>E6SCT9</accession>
<dbReference type="PANTHER" id="PTHR43101">
    <property type="entry name" value="BETA-FRUCTOSIDASE"/>
    <property type="match status" value="1"/>
</dbReference>
<evidence type="ECO:0000259" key="5">
    <source>
        <dbReference type="Pfam" id="PF00251"/>
    </source>
</evidence>
<dbReference type="Gene3D" id="2.115.10.20">
    <property type="entry name" value="Glycosyl hydrolase domain, family 43"/>
    <property type="match status" value="1"/>
</dbReference>
<reference evidence="6 7" key="1">
    <citation type="journal article" date="2010" name="Stand. Genomic Sci.">
        <title>Complete genome sequence of Intrasporangium calvum type strain (7 KIP).</title>
        <authorList>
            <person name="Del Rio T.G."/>
            <person name="Chertkov O."/>
            <person name="Yasawong M."/>
            <person name="Lucas S."/>
            <person name="Deshpande S."/>
            <person name="Cheng J.F."/>
            <person name="Detter C."/>
            <person name="Tapia R."/>
            <person name="Han C."/>
            <person name="Goodwin L."/>
            <person name="Pitluck S."/>
            <person name="Liolios K."/>
            <person name="Ivanova N."/>
            <person name="Mavromatis K."/>
            <person name="Pati A."/>
            <person name="Chen A."/>
            <person name="Palaniappan K."/>
            <person name="Land M."/>
            <person name="Hauser L."/>
            <person name="Chang Y.J."/>
            <person name="Jeffries C.D."/>
            <person name="Rohde M."/>
            <person name="Pukall R."/>
            <person name="Sikorski J."/>
            <person name="Goker M."/>
            <person name="Woyke T."/>
            <person name="Bristow J."/>
            <person name="Eisen J.A."/>
            <person name="Markowitz V."/>
            <person name="Hugenholtz P."/>
            <person name="Kyrpides N.C."/>
            <person name="Klenk H.P."/>
            <person name="Lapidus A."/>
        </authorList>
    </citation>
    <scope>NUCLEOTIDE SEQUENCE [LARGE SCALE GENOMIC DNA]</scope>
    <source>
        <strain evidence="7">ATCC 23552 / DSM 43043 / JCM 3097 / NBRC 12989 / 7 KIP</strain>
    </source>
</reference>
<evidence type="ECO:0000256" key="2">
    <source>
        <dbReference type="ARBA" id="ARBA00022801"/>
    </source>
</evidence>
<protein>
    <submittedName>
        <fullName evidence="6">Glycosyl hydrolase family 32 domain protein</fullName>
    </submittedName>
</protein>
<proteinExistence type="inferred from homology"/>
<organism evidence="6 7">
    <name type="scientific">Intrasporangium calvum (strain ATCC 23552 / DSM 43043 / JCM 3097 / NBRC 12989 / NCIMB 10167 / NRRL B-3866 / 7 KIP)</name>
    <dbReference type="NCBI Taxonomy" id="710696"/>
    <lineage>
        <taxon>Bacteria</taxon>
        <taxon>Bacillati</taxon>
        <taxon>Actinomycetota</taxon>
        <taxon>Actinomycetes</taxon>
        <taxon>Micrococcales</taxon>
        <taxon>Intrasporangiaceae</taxon>
        <taxon>Intrasporangium</taxon>
    </lineage>
</organism>
<dbReference type="SUPFAM" id="SSF75005">
    <property type="entry name" value="Arabinanase/levansucrase/invertase"/>
    <property type="match status" value="1"/>
</dbReference>
<evidence type="ECO:0000256" key="1">
    <source>
        <dbReference type="ARBA" id="ARBA00009902"/>
    </source>
</evidence>
<dbReference type="Pfam" id="PF00251">
    <property type="entry name" value="Glyco_hydro_32N"/>
    <property type="match status" value="1"/>
</dbReference>
<feature type="region of interest" description="Disordered" evidence="4">
    <location>
        <begin position="178"/>
        <end position="197"/>
    </location>
</feature>
<name>E6SCT9_INTC7</name>
<dbReference type="Proteomes" id="UP000008914">
    <property type="component" value="Chromosome"/>
</dbReference>
<dbReference type="GO" id="GO:0016798">
    <property type="term" value="F:hydrolase activity, acting on glycosyl bonds"/>
    <property type="evidence" value="ECO:0007669"/>
    <property type="project" value="UniProtKB-KW"/>
</dbReference>
<gene>
    <name evidence="6" type="ordered locus">Intca_0970</name>
</gene>
<dbReference type="KEGG" id="ica:Intca_0970"/>
<dbReference type="EMBL" id="CP002343">
    <property type="protein sequence ID" value="ADU47494.1"/>
    <property type="molecule type" value="Genomic_DNA"/>
</dbReference>
<dbReference type="CDD" id="cd18609">
    <property type="entry name" value="GH32-like"/>
    <property type="match status" value="1"/>
</dbReference>
<keyword evidence="7" id="KW-1185">Reference proteome</keyword>
<dbReference type="InterPro" id="IPR023296">
    <property type="entry name" value="Glyco_hydro_beta-prop_sf"/>
</dbReference>
<evidence type="ECO:0000256" key="4">
    <source>
        <dbReference type="SAM" id="MobiDB-lite"/>
    </source>
</evidence>
<evidence type="ECO:0000313" key="7">
    <source>
        <dbReference type="Proteomes" id="UP000008914"/>
    </source>
</evidence>
<dbReference type="InterPro" id="IPR013148">
    <property type="entry name" value="Glyco_hydro_32_N"/>
</dbReference>
<dbReference type="HOGENOM" id="CLU_860019_0_0_11"/>
<dbReference type="STRING" id="710696.Intca_0970"/>
<comment type="similarity">
    <text evidence="1">Belongs to the glycosyl hydrolase 32 family.</text>
</comment>
<evidence type="ECO:0000256" key="3">
    <source>
        <dbReference type="ARBA" id="ARBA00023295"/>
    </source>
</evidence>
<dbReference type="AlphaFoldDB" id="E6SCT9"/>
<feature type="domain" description="Glycosyl hydrolase family 32 N-terminal" evidence="5">
    <location>
        <begin position="64"/>
        <end position="276"/>
    </location>
</feature>